<name>A0A498NZS6_LABRO</name>
<accession>A0A498NZS6</accession>
<evidence type="ECO:0000259" key="1">
    <source>
        <dbReference type="Pfam" id="PF25822"/>
    </source>
</evidence>
<dbReference type="EMBL" id="QBIY01005439">
    <property type="protein sequence ID" value="RXN37790.1"/>
    <property type="molecule type" value="Genomic_DNA"/>
</dbReference>
<protein>
    <submittedName>
        <fullName evidence="2">Ubiquitin carboxyl-terminal hydrolase 40-like protein</fullName>
    </submittedName>
</protein>
<evidence type="ECO:0000313" key="2">
    <source>
        <dbReference type="EMBL" id="RXN37790.1"/>
    </source>
</evidence>
<evidence type="ECO:0000313" key="3">
    <source>
        <dbReference type="Proteomes" id="UP000290572"/>
    </source>
</evidence>
<proteinExistence type="evidence at protein level"/>
<dbReference type="Proteomes" id="UP000290572">
    <property type="component" value="Unassembled WGS sequence"/>
</dbReference>
<dbReference type="Pfam" id="PF25822">
    <property type="entry name" value="UBL_USP40"/>
    <property type="match status" value="1"/>
</dbReference>
<dbReference type="STRING" id="84645.A0A498NZS6"/>
<organism evidence="2 3">
    <name type="scientific">Labeo rohita</name>
    <name type="common">Indian major carp</name>
    <name type="synonym">Cyprinus rohita</name>
    <dbReference type="NCBI Taxonomy" id="84645"/>
    <lineage>
        <taxon>Eukaryota</taxon>
        <taxon>Metazoa</taxon>
        <taxon>Chordata</taxon>
        <taxon>Craniata</taxon>
        <taxon>Vertebrata</taxon>
        <taxon>Euteleostomi</taxon>
        <taxon>Actinopterygii</taxon>
        <taxon>Neopterygii</taxon>
        <taxon>Teleostei</taxon>
        <taxon>Ostariophysi</taxon>
        <taxon>Cypriniformes</taxon>
        <taxon>Cyprinidae</taxon>
        <taxon>Labeoninae</taxon>
        <taxon>Labeonini</taxon>
        <taxon>Labeo</taxon>
    </lineage>
</organism>
<reference evidence="2 3" key="1">
    <citation type="submission" date="2018-03" db="EMBL/GenBank/DDBJ databases">
        <title>Draft genome sequence of Rohu Carp (Labeo rohita).</title>
        <authorList>
            <person name="Das P."/>
            <person name="Kushwaha B."/>
            <person name="Joshi C.G."/>
            <person name="Kumar D."/>
            <person name="Nagpure N.S."/>
            <person name="Sahoo L."/>
            <person name="Das S.P."/>
            <person name="Bit A."/>
            <person name="Patnaik S."/>
            <person name="Meher P.K."/>
            <person name="Jayasankar P."/>
            <person name="Koringa P.G."/>
            <person name="Patel N.V."/>
            <person name="Hinsu A.T."/>
            <person name="Kumar R."/>
            <person name="Pandey M."/>
            <person name="Agarwal S."/>
            <person name="Srivastava S."/>
            <person name="Singh M."/>
            <person name="Iquebal M.A."/>
            <person name="Jaiswal S."/>
            <person name="Angadi U.B."/>
            <person name="Kumar N."/>
            <person name="Raza M."/>
            <person name="Shah T.M."/>
            <person name="Rai A."/>
            <person name="Jena J.K."/>
        </authorList>
    </citation>
    <scope>NUCLEOTIDE SEQUENCE [LARGE SCALE GENOMIC DNA]</scope>
    <source>
        <strain evidence="2">DASCIFA01</strain>
        <tissue evidence="2">Testis</tissue>
    </source>
</reference>
<gene>
    <name evidence="2" type="ORF">ROHU_001725</name>
</gene>
<keyword evidence="3" id="KW-1185">Reference proteome</keyword>
<keyword evidence="2" id="KW-0378">Hydrolase</keyword>
<evidence type="ECO:0007829" key="4">
    <source>
        <dbReference type="PeptideAtlas" id="A0A498NZS6"/>
    </source>
</evidence>
<sequence>MVSGVMVKTGVEWEPVLLTVLRPSIEELGCGDVSGVEDADGSGLVRSMKGFAGGATLGTVLEALGPQEAFLCQEQSRPGANGGGASGWKVFPPQDMQRTLRELSLKDGDALLLLQPEELDSSVSLAPSVGQELEIIVEESTTVKECLKEMLQMAKLDGELWHLRRVDWCEEIGEPLMDENASLKEAKVIYGDTLVLVEGRLPPKGYLKLSVKMYMDMIDSSSVPELNHTAESQSIEGITAEGSGAEMRFIGHVEISEEASLDDLKIQFNMQYY</sequence>
<comment type="caution">
    <text evidence="2">The sequence shown here is derived from an EMBL/GenBank/DDBJ whole genome shotgun (WGS) entry which is preliminary data.</text>
</comment>
<keyword evidence="4" id="KW-1267">Proteomics identification</keyword>
<dbReference type="InterPro" id="IPR057763">
    <property type="entry name" value="UBL_USP40"/>
</dbReference>
<dbReference type="GO" id="GO:0016787">
    <property type="term" value="F:hydrolase activity"/>
    <property type="evidence" value="ECO:0007669"/>
    <property type="project" value="UniProtKB-KW"/>
</dbReference>
<dbReference type="AlphaFoldDB" id="A0A498NZS6"/>
<feature type="domain" description="Ubiquitin carboxyl-terminal hydrolase 40 ubiquitin-like" evidence="1">
    <location>
        <begin position="121"/>
        <end position="203"/>
    </location>
</feature>